<name>A0A4C1VKX9_EUMVA</name>
<accession>A0A4C1VKX9</accession>
<dbReference type="Proteomes" id="UP000299102">
    <property type="component" value="Unassembled WGS sequence"/>
</dbReference>
<gene>
    <name evidence="1" type="ORF">EVAR_26946_1</name>
</gene>
<proteinExistence type="predicted"/>
<dbReference type="AlphaFoldDB" id="A0A4C1VKX9"/>
<organism evidence="1 2">
    <name type="scientific">Eumeta variegata</name>
    <name type="common">Bagworm moth</name>
    <name type="synonym">Eumeta japonica</name>
    <dbReference type="NCBI Taxonomy" id="151549"/>
    <lineage>
        <taxon>Eukaryota</taxon>
        <taxon>Metazoa</taxon>
        <taxon>Ecdysozoa</taxon>
        <taxon>Arthropoda</taxon>
        <taxon>Hexapoda</taxon>
        <taxon>Insecta</taxon>
        <taxon>Pterygota</taxon>
        <taxon>Neoptera</taxon>
        <taxon>Endopterygota</taxon>
        <taxon>Lepidoptera</taxon>
        <taxon>Glossata</taxon>
        <taxon>Ditrysia</taxon>
        <taxon>Tineoidea</taxon>
        <taxon>Psychidae</taxon>
        <taxon>Oiketicinae</taxon>
        <taxon>Eumeta</taxon>
    </lineage>
</organism>
<reference evidence="1 2" key="1">
    <citation type="journal article" date="2019" name="Commun. Biol.">
        <title>The bagworm genome reveals a unique fibroin gene that provides high tensile strength.</title>
        <authorList>
            <person name="Kono N."/>
            <person name="Nakamura H."/>
            <person name="Ohtoshi R."/>
            <person name="Tomita M."/>
            <person name="Numata K."/>
            <person name="Arakawa K."/>
        </authorList>
    </citation>
    <scope>NUCLEOTIDE SEQUENCE [LARGE SCALE GENOMIC DNA]</scope>
</reference>
<keyword evidence="2" id="KW-1185">Reference proteome</keyword>
<sequence>MWKRPLSFRGGARARRSFRSPIGGNPLRFRRRSISWIEARNLYSAAATRRPYGYAMPPINWNSFGVSVAVVLQQAYVKLVLNKEVENSRCPSFLPTPQGNRSPRGLKDKYEVLTYATMEKSP</sequence>
<protein>
    <submittedName>
        <fullName evidence="1">Uncharacterized protein</fullName>
    </submittedName>
</protein>
<dbReference type="EMBL" id="BGZK01000361">
    <property type="protein sequence ID" value="GBP39160.1"/>
    <property type="molecule type" value="Genomic_DNA"/>
</dbReference>
<evidence type="ECO:0000313" key="2">
    <source>
        <dbReference type="Proteomes" id="UP000299102"/>
    </source>
</evidence>
<comment type="caution">
    <text evidence="1">The sequence shown here is derived from an EMBL/GenBank/DDBJ whole genome shotgun (WGS) entry which is preliminary data.</text>
</comment>
<evidence type="ECO:0000313" key="1">
    <source>
        <dbReference type="EMBL" id="GBP39160.1"/>
    </source>
</evidence>